<dbReference type="Proteomes" id="UP000807469">
    <property type="component" value="Unassembled WGS sequence"/>
</dbReference>
<dbReference type="Gene3D" id="2.40.70.10">
    <property type="entry name" value="Acid Proteases"/>
    <property type="match status" value="1"/>
</dbReference>
<evidence type="ECO:0000256" key="1">
    <source>
        <dbReference type="ARBA" id="ARBA00007447"/>
    </source>
</evidence>
<evidence type="ECO:0000256" key="2">
    <source>
        <dbReference type="ARBA" id="ARBA00022750"/>
    </source>
</evidence>
<comment type="caution">
    <text evidence="4">The sequence shown here is derived from an EMBL/GenBank/DDBJ whole genome shotgun (WGS) entry which is preliminary data.</text>
</comment>
<dbReference type="InterPro" id="IPR033121">
    <property type="entry name" value="PEPTIDASE_A1"/>
</dbReference>
<organism evidence="4 5">
    <name type="scientific">Pholiota conissans</name>
    <dbReference type="NCBI Taxonomy" id="109636"/>
    <lineage>
        <taxon>Eukaryota</taxon>
        <taxon>Fungi</taxon>
        <taxon>Dikarya</taxon>
        <taxon>Basidiomycota</taxon>
        <taxon>Agaricomycotina</taxon>
        <taxon>Agaricomycetes</taxon>
        <taxon>Agaricomycetidae</taxon>
        <taxon>Agaricales</taxon>
        <taxon>Agaricineae</taxon>
        <taxon>Strophariaceae</taxon>
        <taxon>Pholiota</taxon>
    </lineage>
</organism>
<comment type="similarity">
    <text evidence="1">Belongs to the peptidase A1 family.</text>
</comment>
<evidence type="ECO:0000313" key="5">
    <source>
        <dbReference type="Proteomes" id="UP000807469"/>
    </source>
</evidence>
<proteinExistence type="inferred from homology"/>
<evidence type="ECO:0000259" key="3">
    <source>
        <dbReference type="PROSITE" id="PS51767"/>
    </source>
</evidence>
<evidence type="ECO:0000313" key="4">
    <source>
        <dbReference type="EMBL" id="KAF9473995.1"/>
    </source>
</evidence>
<keyword evidence="2" id="KW-0378">Hydrolase</keyword>
<protein>
    <submittedName>
        <fullName evidence="4">Acid protease</fullName>
    </submittedName>
</protein>
<keyword evidence="4" id="KW-0645">Protease</keyword>
<dbReference type="PANTHER" id="PTHR47966">
    <property type="entry name" value="BETA-SITE APP-CLEAVING ENZYME, ISOFORM A-RELATED"/>
    <property type="match status" value="1"/>
</dbReference>
<dbReference type="CDD" id="cd05471">
    <property type="entry name" value="pepsin_like"/>
    <property type="match status" value="1"/>
</dbReference>
<dbReference type="PROSITE" id="PS51767">
    <property type="entry name" value="PEPTIDASE_A1"/>
    <property type="match status" value="1"/>
</dbReference>
<dbReference type="InterPro" id="IPR001461">
    <property type="entry name" value="Aspartic_peptidase_A1"/>
</dbReference>
<dbReference type="GO" id="GO:0004190">
    <property type="term" value="F:aspartic-type endopeptidase activity"/>
    <property type="evidence" value="ECO:0007669"/>
    <property type="project" value="UniProtKB-KW"/>
</dbReference>
<dbReference type="AlphaFoldDB" id="A0A9P6CUL2"/>
<dbReference type="Pfam" id="PF00026">
    <property type="entry name" value="Asp"/>
    <property type="match status" value="1"/>
</dbReference>
<dbReference type="EMBL" id="MU155403">
    <property type="protein sequence ID" value="KAF9473995.1"/>
    <property type="molecule type" value="Genomic_DNA"/>
</dbReference>
<dbReference type="PANTHER" id="PTHR47966:SF51">
    <property type="entry name" value="BETA-SITE APP-CLEAVING ENZYME, ISOFORM A-RELATED"/>
    <property type="match status" value="1"/>
</dbReference>
<dbReference type="PROSITE" id="PS00141">
    <property type="entry name" value="ASP_PROTEASE"/>
    <property type="match status" value="1"/>
</dbReference>
<keyword evidence="2" id="KW-0064">Aspartyl protease</keyword>
<dbReference type="InterPro" id="IPR034164">
    <property type="entry name" value="Pepsin-like_dom"/>
</dbReference>
<feature type="domain" description="Peptidase A1" evidence="3">
    <location>
        <begin position="18"/>
        <end position="279"/>
    </location>
</feature>
<dbReference type="InterPro" id="IPR021109">
    <property type="entry name" value="Peptidase_aspartic_dom_sf"/>
</dbReference>
<accession>A0A9P6CUL2</accession>
<keyword evidence="5" id="KW-1185">Reference proteome</keyword>
<gene>
    <name evidence="4" type="ORF">BDN70DRAFT_936997</name>
</gene>
<sequence>MDAKSDSERLENIKNRRYVLNITINHVEVQVTLDTGSTDLWVMPPSGLGTFNNTGIPINLCYGDGAYGTSGTIGVSPFNLGAYTVERQAFMRATTSTIGGLQEDGIYGVMGLGFDSIMISPINQKIRSLYGQNATWGRSVMRNIFAQDPNIPHFFGIDLSRTGDLEDTVGGTFTIGEHDQRFAGIADEPKLFQFPKGAYRWTTLFESISVDGMAIPLHSVNPGVPSGRAVAVLDTGEPNSVLPAHIFDAIYSRIPGSALYDNPSQRRAYGSFHATQQQA</sequence>
<dbReference type="OrthoDB" id="771136at2759"/>
<reference evidence="4" key="1">
    <citation type="submission" date="2020-11" db="EMBL/GenBank/DDBJ databases">
        <authorList>
            <consortium name="DOE Joint Genome Institute"/>
            <person name="Ahrendt S."/>
            <person name="Riley R."/>
            <person name="Andreopoulos W."/>
            <person name="Labutti K."/>
            <person name="Pangilinan J."/>
            <person name="Ruiz-Duenas F.J."/>
            <person name="Barrasa J.M."/>
            <person name="Sanchez-Garcia M."/>
            <person name="Camarero S."/>
            <person name="Miyauchi S."/>
            <person name="Serrano A."/>
            <person name="Linde D."/>
            <person name="Babiker R."/>
            <person name="Drula E."/>
            <person name="Ayuso-Fernandez I."/>
            <person name="Pacheco R."/>
            <person name="Padilla G."/>
            <person name="Ferreira P."/>
            <person name="Barriuso J."/>
            <person name="Kellner H."/>
            <person name="Castanera R."/>
            <person name="Alfaro M."/>
            <person name="Ramirez L."/>
            <person name="Pisabarro A.G."/>
            <person name="Kuo A."/>
            <person name="Tritt A."/>
            <person name="Lipzen A."/>
            <person name="He G."/>
            <person name="Yan M."/>
            <person name="Ng V."/>
            <person name="Cullen D."/>
            <person name="Martin F."/>
            <person name="Rosso M.-N."/>
            <person name="Henrissat B."/>
            <person name="Hibbett D."/>
            <person name="Martinez A.T."/>
            <person name="Grigoriev I.V."/>
        </authorList>
    </citation>
    <scope>NUCLEOTIDE SEQUENCE</scope>
    <source>
        <strain evidence="4">CIRM-BRFM 674</strain>
    </source>
</reference>
<dbReference type="GO" id="GO:0006508">
    <property type="term" value="P:proteolysis"/>
    <property type="evidence" value="ECO:0007669"/>
    <property type="project" value="UniProtKB-KW"/>
</dbReference>
<dbReference type="SUPFAM" id="SSF50630">
    <property type="entry name" value="Acid proteases"/>
    <property type="match status" value="1"/>
</dbReference>
<name>A0A9P6CUL2_9AGAR</name>
<dbReference type="InterPro" id="IPR001969">
    <property type="entry name" value="Aspartic_peptidase_AS"/>
</dbReference>